<protein>
    <submittedName>
        <fullName evidence="2">Uncharacterized protein</fullName>
    </submittedName>
</protein>
<feature type="region of interest" description="Disordered" evidence="1">
    <location>
        <begin position="609"/>
        <end position="628"/>
    </location>
</feature>
<feature type="compositionally biased region" description="Polar residues" evidence="1">
    <location>
        <begin position="505"/>
        <end position="527"/>
    </location>
</feature>
<feature type="region of interest" description="Disordered" evidence="1">
    <location>
        <begin position="446"/>
        <end position="529"/>
    </location>
</feature>
<feature type="region of interest" description="Disordered" evidence="1">
    <location>
        <begin position="543"/>
        <end position="585"/>
    </location>
</feature>
<feature type="compositionally biased region" description="Low complexity" evidence="1">
    <location>
        <begin position="469"/>
        <end position="485"/>
    </location>
</feature>
<sequence length="784" mass="84545">MPIRDTVKKGYLPYVFAGTSKYFAVLSTGYLPISEIQGWMFIHSYIAVNCLDLAAGNRFSYGPRDPERFTGNIIVEVYNSDQRKYSMIIFRPARVKDELSNQINKSNGKSSSGKPNPGPSTLLLVSSGEKLTRIRYWLSIHKDRFSNFTAEAVSEFSNTDPLYQPQSSSHSRGHARRHHAEHRNQSISEIPVNPMHLPPNIRAAIQNHSLNPYSSNAGPSQIQSDRGRIVEAAALEFVNGTLLSNSTHSAPRRNSSDTISALLPKYEKDEQLDLQSTCRIPVPSGIPIHDYANAPSSSQGHSYNSHVSMYSDSPGALSNDSDFSPDEFSPPNYWDIASATNFGKNWVQNSNSPYSNSPPVENAIPSSSVQSVPQPASSNVDHIISSVLENSGTNTNGKGRARIHLEPQLILDPFLPSSGNSSNVNSALNSRRNSYEYTSLIYSMNPSPNTFNPNTPLASQDPGPSIFSTKLPNNLNLNTTIKITPSSGRTSPELTSPVSNDLYPSENSSQNSVVLTNNGKSPSSLKSGSHGFFDRLKSISHQPSFLKSKSSHKPTSSLSASRSHTPSNSDNEDVSSKHRHSTGEFTLMNKKSISAVDSLKGLYTPISFTNNEDVTAPESSVPKSSIATSSSIPIDDLATANSPGPASISISNDLSKNSPALLDLQNLDLNPNCSSGVSLPSPSAEPNGNSGKQRVSGRGIRPNMADIVVDPPVSVSNISAGGSTISSRSSLLSNFVETPSMHSPSISNTGSSEIRMNLNASKDGMYILENGVHAPGIRIMVTKR</sequence>
<feature type="region of interest" description="Disordered" evidence="1">
    <location>
        <begin position="103"/>
        <end position="122"/>
    </location>
</feature>
<feature type="compositionally biased region" description="Polar residues" evidence="1">
    <location>
        <begin position="486"/>
        <end position="499"/>
    </location>
</feature>
<dbReference type="AlphaFoldDB" id="A0A1R0H192"/>
<dbReference type="EMBL" id="LSSL01001186">
    <property type="protein sequence ID" value="OLY82906.1"/>
    <property type="molecule type" value="Genomic_DNA"/>
</dbReference>
<accession>A0A1R0H192</accession>
<feature type="compositionally biased region" description="Low complexity" evidence="1">
    <location>
        <begin position="104"/>
        <end position="115"/>
    </location>
</feature>
<evidence type="ECO:0000313" key="3">
    <source>
        <dbReference type="Proteomes" id="UP000187455"/>
    </source>
</evidence>
<gene>
    <name evidence="2" type="ORF">AYI68_g2966</name>
</gene>
<feature type="region of interest" description="Disordered" evidence="1">
    <location>
        <begin position="159"/>
        <end position="198"/>
    </location>
</feature>
<feature type="compositionally biased region" description="Low complexity" evidence="1">
    <location>
        <begin position="446"/>
        <end position="456"/>
    </location>
</feature>
<feature type="compositionally biased region" description="Polar residues" evidence="1">
    <location>
        <begin position="672"/>
        <end position="693"/>
    </location>
</feature>
<organism evidence="2 3">
    <name type="scientific">Smittium mucronatum</name>
    <dbReference type="NCBI Taxonomy" id="133383"/>
    <lineage>
        <taxon>Eukaryota</taxon>
        <taxon>Fungi</taxon>
        <taxon>Fungi incertae sedis</taxon>
        <taxon>Zoopagomycota</taxon>
        <taxon>Kickxellomycotina</taxon>
        <taxon>Harpellomycetes</taxon>
        <taxon>Harpellales</taxon>
        <taxon>Legeriomycetaceae</taxon>
        <taxon>Smittium</taxon>
    </lineage>
</organism>
<comment type="caution">
    <text evidence="2">The sequence shown here is derived from an EMBL/GenBank/DDBJ whole genome shotgun (WGS) entry which is preliminary data.</text>
</comment>
<proteinExistence type="predicted"/>
<dbReference type="OrthoDB" id="5596756at2759"/>
<evidence type="ECO:0000313" key="2">
    <source>
        <dbReference type="EMBL" id="OLY82906.1"/>
    </source>
</evidence>
<name>A0A1R0H192_9FUNG</name>
<keyword evidence="3" id="KW-1185">Reference proteome</keyword>
<feature type="region of interest" description="Disordered" evidence="1">
    <location>
        <begin position="353"/>
        <end position="376"/>
    </location>
</feature>
<evidence type="ECO:0000256" key="1">
    <source>
        <dbReference type="SAM" id="MobiDB-lite"/>
    </source>
</evidence>
<reference evidence="2 3" key="1">
    <citation type="journal article" date="2016" name="Mol. Biol. Evol.">
        <title>Genome-Wide Survey of Gut Fungi (Harpellales) Reveals the First Horizontally Transferred Ubiquitin Gene from a Mosquito Host.</title>
        <authorList>
            <person name="Wang Y."/>
            <person name="White M.M."/>
            <person name="Kvist S."/>
            <person name="Moncalvo J.M."/>
        </authorList>
    </citation>
    <scope>NUCLEOTIDE SEQUENCE [LARGE SCALE GENOMIC DNA]</scope>
    <source>
        <strain evidence="2 3">ALG-7-W6</strain>
    </source>
</reference>
<dbReference type="Proteomes" id="UP000187455">
    <property type="component" value="Unassembled WGS sequence"/>
</dbReference>
<feature type="region of interest" description="Disordered" evidence="1">
    <location>
        <begin position="672"/>
        <end position="698"/>
    </location>
</feature>
<feature type="compositionally biased region" description="Basic residues" evidence="1">
    <location>
        <begin position="171"/>
        <end position="181"/>
    </location>
</feature>